<gene>
    <name evidence="1" type="ORF">LCGC14_2233010</name>
</gene>
<name>A0A0F9G2S0_9ZZZZ</name>
<protein>
    <submittedName>
        <fullName evidence="1">Uncharacterized protein</fullName>
    </submittedName>
</protein>
<proteinExistence type="predicted"/>
<dbReference type="AlphaFoldDB" id="A0A0F9G2S0"/>
<reference evidence="1" key="1">
    <citation type="journal article" date="2015" name="Nature">
        <title>Complex archaea that bridge the gap between prokaryotes and eukaryotes.</title>
        <authorList>
            <person name="Spang A."/>
            <person name="Saw J.H."/>
            <person name="Jorgensen S.L."/>
            <person name="Zaremba-Niedzwiedzka K."/>
            <person name="Martijn J."/>
            <person name="Lind A.E."/>
            <person name="van Eijk R."/>
            <person name="Schleper C."/>
            <person name="Guy L."/>
            <person name="Ettema T.J."/>
        </authorList>
    </citation>
    <scope>NUCLEOTIDE SEQUENCE</scope>
</reference>
<comment type="caution">
    <text evidence="1">The sequence shown here is derived from an EMBL/GenBank/DDBJ whole genome shotgun (WGS) entry which is preliminary data.</text>
</comment>
<evidence type="ECO:0000313" key="1">
    <source>
        <dbReference type="EMBL" id="KKL57677.1"/>
    </source>
</evidence>
<organism evidence="1">
    <name type="scientific">marine sediment metagenome</name>
    <dbReference type="NCBI Taxonomy" id="412755"/>
    <lineage>
        <taxon>unclassified sequences</taxon>
        <taxon>metagenomes</taxon>
        <taxon>ecological metagenomes</taxon>
    </lineage>
</organism>
<feature type="non-terminal residue" evidence="1">
    <location>
        <position position="502"/>
    </location>
</feature>
<sequence length="502" mass="52554">MKKILLLIILITVALGQFTNEIAGWSKGAFYVPDGTIYSEGLIVADETVLASESLNEVDFATHITWDVTNDFDDTNGNASYIWSANQTSTLTQIQANLAIAGVDAVWYQFTYTVTIATAFDGDGTATITTAFASSAISLDLSIDTHSVYFKSKTTPTDFIISVVSGSDTEGMFEIDDVTLKQITGGNVDISGTLLIRGVDIGAGIGASTDDQKIDVFSVSGDNVQLSLEDDGEATKTVDISSTTAVGLNTSKITTQWTTDGNDIYYNTGKVGAGTPTPNAPLEVKGASPGVVGGFQSGNLHVTGSSAAQYANAVITGHSAYNTNTQLWYLGSTSTSNNDVGFHNRQNGSMHFNTNNTRKMEIAANGDVSIGESIDDVQPTFSIIGDADSDAADVSETFSFTIVPNANPLLAYIGFTLGQGLGYNFDKQIDITGNIIVSGTVDGIDIATDVGANTAKTGVTTEISNVVEDASPELGADLDMLTFEIKMDSEPDATVTASGAKG</sequence>
<dbReference type="EMBL" id="LAZR01030082">
    <property type="protein sequence ID" value="KKL57677.1"/>
    <property type="molecule type" value="Genomic_DNA"/>
</dbReference>
<accession>A0A0F9G2S0</accession>